<dbReference type="InterPro" id="IPR036397">
    <property type="entry name" value="RNaseH_sf"/>
</dbReference>
<dbReference type="Gene3D" id="3.30.420.10">
    <property type="entry name" value="Ribonuclease H-like superfamily/Ribonuclease H"/>
    <property type="match status" value="1"/>
</dbReference>
<sequence length="404" mass="45052">MLEGLPQTNNAAEALAVLIAVQKTPSRDDLTIKTDSKFVIDALTSGRRKAENTAWMLQSNRKTLEPIIATIRRRKGKTTLVKVKGHSGITGNEEADKLAAKGADQPHQQEVDIRVPNKVKVKGAELSCMTQALLYAGIRREKAGKTPPRRKATAGLDAARYAAKEKAGLTPKDETIWKSTQAKSVPNNRQKEFLWKLAHDTLKCGSFWEGKPGCEHMVNCPSCEVTETAEHTLTNCRSSGQETIWKLVNKMCEERNIPWSHPDIGTITSCGIPCIKNGETGKIRTGASRLRTILIAQSAHLIWKLRCEWRMGHRGDPAKVHTKREIHNRWVDMINRTIRFDIMAAKSKNPIRGAPRPATALHTWINTLQDDSILEDIIAGRRWRVDGVLVGILARKNEGNQARP</sequence>
<comment type="similarity">
    <text evidence="2">Belongs to the RNase H family.</text>
</comment>
<gene>
    <name evidence="9" type="ORF">FA13DRAFT_1637126</name>
</gene>
<protein>
    <recommendedName>
        <fullName evidence="3">ribonuclease H</fullName>
        <ecNumber evidence="3">3.1.26.4</ecNumber>
    </recommendedName>
</protein>
<keyword evidence="4" id="KW-0540">Nuclease</keyword>
<keyword evidence="5" id="KW-0479">Metal-binding</keyword>
<comment type="catalytic activity">
    <reaction evidence="1">
        <text>Endonucleolytic cleavage to 5'-phosphomonoester.</text>
        <dbReference type="EC" id="3.1.26.4"/>
    </reaction>
</comment>
<evidence type="ECO:0000256" key="2">
    <source>
        <dbReference type="ARBA" id="ARBA00005300"/>
    </source>
</evidence>
<dbReference type="Pfam" id="PF00075">
    <property type="entry name" value="RNase_H"/>
    <property type="match status" value="1"/>
</dbReference>
<reference evidence="9 10" key="1">
    <citation type="journal article" date="2019" name="Nat. Ecol. Evol.">
        <title>Megaphylogeny resolves global patterns of mushroom evolution.</title>
        <authorList>
            <person name="Varga T."/>
            <person name="Krizsan K."/>
            <person name="Foldi C."/>
            <person name="Dima B."/>
            <person name="Sanchez-Garcia M."/>
            <person name="Sanchez-Ramirez S."/>
            <person name="Szollosi G.J."/>
            <person name="Szarkandi J.G."/>
            <person name="Papp V."/>
            <person name="Albert L."/>
            <person name="Andreopoulos W."/>
            <person name="Angelini C."/>
            <person name="Antonin V."/>
            <person name="Barry K.W."/>
            <person name="Bougher N.L."/>
            <person name="Buchanan P."/>
            <person name="Buyck B."/>
            <person name="Bense V."/>
            <person name="Catcheside P."/>
            <person name="Chovatia M."/>
            <person name="Cooper J."/>
            <person name="Damon W."/>
            <person name="Desjardin D."/>
            <person name="Finy P."/>
            <person name="Geml J."/>
            <person name="Haridas S."/>
            <person name="Hughes K."/>
            <person name="Justo A."/>
            <person name="Karasinski D."/>
            <person name="Kautmanova I."/>
            <person name="Kiss B."/>
            <person name="Kocsube S."/>
            <person name="Kotiranta H."/>
            <person name="LaButti K.M."/>
            <person name="Lechner B.E."/>
            <person name="Liimatainen K."/>
            <person name="Lipzen A."/>
            <person name="Lukacs Z."/>
            <person name="Mihaltcheva S."/>
            <person name="Morgado L.N."/>
            <person name="Niskanen T."/>
            <person name="Noordeloos M.E."/>
            <person name="Ohm R.A."/>
            <person name="Ortiz-Santana B."/>
            <person name="Ovrebo C."/>
            <person name="Racz N."/>
            <person name="Riley R."/>
            <person name="Savchenko A."/>
            <person name="Shiryaev A."/>
            <person name="Soop K."/>
            <person name="Spirin V."/>
            <person name="Szebenyi C."/>
            <person name="Tomsovsky M."/>
            <person name="Tulloss R.E."/>
            <person name="Uehling J."/>
            <person name="Grigoriev I.V."/>
            <person name="Vagvolgyi C."/>
            <person name="Papp T."/>
            <person name="Martin F.M."/>
            <person name="Miettinen O."/>
            <person name="Hibbett D.S."/>
            <person name="Nagy L.G."/>
        </authorList>
    </citation>
    <scope>NUCLEOTIDE SEQUENCE [LARGE SCALE GENOMIC DNA]</scope>
    <source>
        <strain evidence="9 10">FP101781</strain>
    </source>
</reference>
<name>A0A4Y7SUY9_COPMI</name>
<dbReference type="GO" id="GO:0003676">
    <property type="term" value="F:nucleic acid binding"/>
    <property type="evidence" value="ECO:0007669"/>
    <property type="project" value="InterPro"/>
</dbReference>
<organism evidence="9 10">
    <name type="scientific">Coprinellus micaceus</name>
    <name type="common">Glistening ink-cap mushroom</name>
    <name type="synonym">Coprinus micaceus</name>
    <dbReference type="NCBI Taxonomy" id="71717"/>
    <lineage>
        <taxon>Eukaryota</taxon>
        <taxon>Fungi</taxon>
        <taxon>Dikarya</taxon>
        <taxon>Basidiomycota</taxon>
        <taxon>Agaricomycotina</taxon>
        <taxon>Agaricomycetes</taxon>
        <taxon>Agaricomycetidae</taxon>
        <taxon>Agaricales</taxon>
        <taxon>Agaricineae</taxon>
        <taxon>Psathyrellaceae</taxon>
        <taxon>Coprinellus</taxon>
    </lineage>
</organism>
<dbReference type="GO" id="GO:0004523">
    <property type="term" value="F:RNA-DNA hybrid ribonuclease activity"/>
    <property type="evidence" value="ECO:0007669"/>
    <property type="project" value="UniProtKB-EC"/>
</dbReference>
<keyword evidence="7" id="KW-0378">Hydrolase</keyword>
<accession>A0A4Y7SUY9</accession>
<dbReference type="AlphaFoldDB" id="A0A4Y7SUY9"/>
<keyword evidence="10" id="KW-1185">Reference proteome</keyword>
<comment type="caution">
    <text evidence="9">The sequence shown here is derived from an EMBL/GenBank/DDBJ whole genome shotgun (WGS) entry which is preliminary data.</text>
</comment>
<dbReference type="InterPro" id="IPR012337">
    <property type="entry name" value="RNaseH-like_sf"/>
</dbReference>
<evidence type="ECO:0000256" key="3">
    <source>
        <dbReference type="ARBA" id="ARBA00012180"/>
    </source>
</evidence>
<dbReference type="GO" id="GO:0043137">
    <property type="term" value="P:DNA replication, removal of RNA primer"/>
    <property type="evidence" value="ECO:0007669"/>
    <property type="project" value="TreeGrafter"/>
</dbReference>
<dbReference type="PANTHER" id="PTHR10642">
    <property type="entry name" value="RIBONUCLEASE H1"/>
    <property type="match status" value="1"/>
</dbReference>
<evidence type="ECO:0000256" key="6">
    <source>
        <dbReference type="ARBA" id="ARBA00022759"/>
    </source>
</evidence>
<evidence type="ECO:0000313" key="10">
    <source>
        <dbReference type="Proteomes" id="UP000298030"/>
    </source>
</evidence>
<evidence type="ECO:0000256" key="4">
    <source>
        <dbReference type="ARBA" id="ARBA00022722"/>
    </source>
</evidence>
<dbReference type="InterPro" id="IPR050092">
    <property type="entry name" value="RNase_H"/>
</dbReference>
<dbReference type="STRING" id="71717.A0A4Y7SUY9"/>
<evidence type="ECO:0000256" key="1">
    <source>
        <dbReference type="ARBA" id="ARBA00000077"/>
    </source>
</evidence>
<proteinExistence type="inferred from homology"/>
<dbReference type="Proteomes" id="UP000298030">
    <property type="component" value="Unassembled WGS sequence"/>
</dbReference>
<evidence type="ECO:0000259" key="8">
    <source>
        <dbReference type="PROSITE" id="PS50879"/>
    </source>
</evidence>
<dbReference type="EMBL" id="QPFP01000054">
    <property type="protein sequence ID" value="TEB25680.1"/>
    <property type="molecule type" value="Genomic_DNA"/>
</dbReference>
<dbReference type="PANTHER" id="PTHR10642:SF26">
    <property type="entry name" value="RIBONUCLEASE H1"/>
    <property type="match status" value="1"/>
</dbReference>
<dbReference type="PROSITE" id="PS50879">
    <property type="entry name" value="RNASE_H_1"/>
    <property type="match status" value="1"/>
</dbReference>
<evidence type="ECO:0000256" key="7">
    <source>
        <dbReference type="ARBA" id="ARBA00022801"/>
    </source>
</evidence>
<dbReference type="OrthoDB" id="2752996at2759"/>
<dbReference type="SUPFAM" id="SSF53098">
    <property type="entry name" value="Ribonuclease H-like"/>
    <property type="match status" value="1"/>
</dbReference>
<evidence type="ECO:0000256" key="5">
    <source>
        <dbReference type="ARBA" id="ARBA00022723"/>
    </source>
</evidence>
<evidence type="ECO:0000313" key="9">
    <source>
        <dbReference type="EMBL" id="TEB25680.1"/>
    </source>
</evidence>
<dbReference type="GO" id="GO:0046872">
    <property type="term" value="F:metal ion binding"/>
    <property type="evidence" value="ECO:0007669"/>
    <property type="project" value="UniProtKB-KW"/>
</dbReference>
<keyword evidence="6" id="KW-0255">Endonuclease</keyword>
<dbReference type="InterPro" id="IPR002156">
    <property type="entry name" value="RNaseH_domain"/>
</dbReference>
<feature type="domain" description="RNase H type-1" evidence="8">
    <location>
        <begin position="1"/>
        <end position="104"/>
    </location>
</feature>
<dbReference type="EC" id="3.1.26.4" evidence="3"/>